<dbReference type="Proteomes" id="UP000078397">
    <property type="component" value="Unassembled WGS sequence"/>
</dbReference>
<feature type="compositionally biased region" description="Polar residues" evidence="8">
    <location>
        <begin position="845"/>
        <end position="872"/>
    </location>
</feature>
<evidence type="ECO:0000256" key="6">
    <source>
        <dbReference type="ARBA" id="ARBA00023163"/>
    </source>
</evidence>
<dbReference type="CDD" id="cd12148">
    <property type="entry name" value="fungal_TF_MHR"/>
    <property type="match status" value="1"/>
</dbReference>
<gene>
    <name evidence="10" type="ORF">VFPPC_14541</name>
</gene>
<dbReference type="PROSITE" id="PS00463">
    <property type="entry name" value="ZN2_CY6_FUNGAL_1"/>
    <property type="match status" value="1"/>
</dbReference>
<dbReference type="KEGG" id="pchm:VFPPC_14541"/>
<dbReference type="FunFam" id="4.10.240.10:FF:000006">
    <property type="entry name" value="Positive regulator of purine utilization"/>
    <property type="match status" value="1"/>
</dbReference>
<evidence type="ECO:0000259" key="9">
    <source>
        <dbReference type="PROSITE" id="PS50048"/>
    </source>
</evidence>
<feature type="domain" description="Zn(2)-C6 fungal-type" evidence="9">
    <location>
        <begin position="67"/>
        <end position="96"/>
    </location>
</feature>
<evidence type="ECO:0000256" key="8">
    <source>
        <dbReference type="SAM" id="MobiDB-lite"/>
    </source>
</evidence>
<feature type="region of interest" description="Disordered" evidence="8">
    <location>
        <begin position="757"/>
        <end position="802"/>
    </location>
</feature>
<dbReference type="InterPro" id="IPR001138">
    <property type="entry name" value="Zn2Cys6_DnaBD"/>
</dbReference>
<sequence>MPAHGPPSPGHQQGTKRQRQSSYDAGSDRNSHPSPSEQLAGDATQSAGGNSAAGKAGQSSNFRNVSACNRCRLRKNRCDQKLPSCASCAKAGVACVGYDPITKKEIPRSYVFYLETRVEQLEKLLAANNISFPPAENLELCSRPSADAASTLSATDSAYSQSEAGDRANPRHHQALEALKAKKAPPQSPALANIISPPKARSLASASGVSFARVVFAAVQYSVSEQTGGMDRNSGGKQGVSGASASMRDSFFGLHTRPTIQPAPFPEKEEGMRLATLYFEHANPQIPVLHRVEFMQTFEKAYKTECKGLTAREMYMIYMVFAIGSGVILGEPVKTSASDNPKMSLGQAKGACQPEEYHASAIVHLEECLSTSGGYLEVLQAVLLLANFALLRPVPPGLWYITGVAVRLAVDLGLHHEDGGDVEAIPPEPTADPDAAQAAEIREGSAQDRGRRLWIRDLRRRLWWCTYTFDRLVSTCVGRPFGVSDEIITTELPSLLDDEYITRNGFQEPPDGDDHPSYKHVAHHYFRLRLLQSEILQVLQYNQAQMARASGGHQAKLYPEMRSHLPSPFLVQFDSFRSWRMDIDRRLYQWKTSAPTREETGVAFSTEFLELNYWQAIILLYRQSLSVPAMFEGEYNTSDEVNSPTAFTAELREDEDRIYLKVAEAGQKILRIYRQLHLSGLVSYTYLSTHHLFMAGISYLYAIWHSPLVRSRLTMDEVDFTVLAAKSVFSDMIDKCPPAETCRDAFDRTAKATIKMASSSGGFGIQPQQQRRQRRETMTWTTAPDGSSMKPPTRAHRHHQSEAAPFQFDLSLSDSLSSPSLSATGEMAAQHTPPLAKPKAYDTDTFMSGQSAGRSGPSPSDAMSQDDGSSIDPSLVPSPPMTRRNAPHGAPAGSFMGQQFGLQGSMDYPDAQTMEFLHNLGATPNGDINGVDQAHIDLGFGMNWEGMHNEYGEGQQINPFDTFFFGGQQGGGGGNNSSNNNNNSNGNGNSNTN</sequence>
<accession>A0A179FD71</accession>
<comment type="caution">
    <text evidence="10">The sequence shown here is derived from an EMBL/GenBank/DDBJ whole genome shotgun (WGS) entry which is preliminary data.</text>
</comment>
<dbReference type="Pfam" id="PF04082">
    <property type="entry name" value="Fungal_trans"/>
    <property type="match status" value="1"/>
</dbReference>
<keyword evidence="4" id="KW-0805">Transcription regulation</keyword>
<reference evidence="10 11" key="1">
    <citation type="journal article" date="2016" name="PLoS Pathog.">
        <title>Biosynthesis of antibiotic leucinostatins in bio-control fungus Purpureocillium lilacinum and their inhibition on phytophthora revealed by genome mining.</title>
        <authorList>
            <person name="Wang G."/>
            <person name="Liu Z."/>
            <person name="Lin R."/>
            <person name="Li E."/>
            <person name="Mao Z."/>
            <person name="Ling J."/>
            <person name="Yang Y."/>
            <person name="Yin W.B."/>
            <person name="Xie B."/>
        </authorList>
    </citation>
    <scope>NUCLEOTIDE SEQUENCE [LARGE SCALE GENOMIC DNA]</scope>
    <source>
        <strain evidence="10">170</strain>
    </source>
</reference>
<name>A0A179FD71_METCM</name>
<feature type="region of interest" description="Disordered" evidence="8">
    <location>
        <begin position="964"/>
        <end position="993"/>
    </location>
</feature>
<keyword evidence="2" id="KW-0479">Metal-binding</keyword>
<dbReference type="SMART" id="SM00906">
    <property type="entry name" value="Fungal_trans"/>
    <property type="match status" value="1"/>
</dbReference>
<dbReference type="STRING" id="1380566.A0A179FD71"/>
<keyword evidence="6" id="KW-0804">Transcription</keyword>
<proteinExistence type="predicted"/>
<dbReference type="AlphaFoldDB" id="A0A179FD71"/>
<dbReference type="Gene3D" id="4.10.240.10">
    <property type="entry name" value="Zn(2)-C6 fungal-type DNA-binding domain"/>
    <property type="match status" value="1"/>
</dbReference>
<evidence type="ECO:0000256" key="2">
    <source>
        <dbReference type="ARBA" id="ARBA00022723"/>
    </source>
</evidence>
<keyword evidence="11" id="KW-1185">Reference proteome</keyword>
<dbReference type="CDD" id="cd14723">
    <property type="entry name" value="ZIP_Ppr1"/>
    <property type="match status" value="1"/>
</dbReference>
<dbReference type="GeneID" id="28856303"/>
<dbReference type="OrthoDB" id="5373550at2759"/>
<dbReference type="SMART" id="SM00066">
    <property type="entry name" value="GAL4"/>
    <property type="match status" value="1"/>
</dbReference>
<evidence type="ECO:0000313" key="10">
    <source>
        <dbReference type="EMBL" id="OAQ63250.1"/>
    </source>
</evidence>
<dbReference type="GO" id="GO:0005634">
    <property type="term" value="C:nucleus"/>
    <property type="evidence" value="ECO:0007669"/>
    <property type="project" value="UniProtKB-SubCell"/>
</dbReference>
<dbReference type="CDD" id="cd00067">
    <property type="entry name" value="GAL4"/>
    <property type="match status" value="1"/>
</dbReference>
<dbReference type="SUPFAM" id="SSF57701">
    <property type="entry name" value="Zn2/Cys6 DNA-binding domain"/>
    <property type="match status" value="1"/>
</dbReference>
<evidence type="ECO:0000256" key="5">
    <source>
        <dbReference type="ARBA" id="ARBA00023125"/>
    </source>
</evidence>
<dbReference type="RefSeq" id="XP_018140830.1">
    <property type="nucleotide sequence ID" value="XM_018292309.1"/>
</dbReference>
<evidence type="ECO:0000313" key="11">
    <source>
        <dbReference type="Proteomes" id="UP000078397"/>
    </source>
</evidence>
<organism evidence="10 11">
    <name type="scientific">Pochonia chlamydosporia 170</name>
    <dbReference type="NCBI Taxonomy" id="1380566"/>
    <lineage>
        <taxon>Eukaryota</taxon>
        <taxon>Fungi</taxon>
        <taxon>Dikarya</taxon>
        <taxon>Ascomycota</taxon>
        <taxon>Pezizomycotina</taxon>
        <taxon>Sordariomycetes</taxon>
        <taxon>Hypocreomycetidae</taxon>
        <taxon>Hypocreales</taxon>
        <taxon>Clavicipitaceae</taxon>
        <taxon>Pochonia</taxon>
    </lineage>
</organism>
<dbReference type="GO" id="GO:0008270">
    <property type="term" value="F:zinc ion binding"/>
    <property type="evidence" value="ECO:0007669"/>
    <property type="project" value="InterPro"/>
</dbReference>
<feature type="compositionally biased region" description="Low complexity" evidence="8">
    <location>
        <begin position="45"/>
        <end position="59"/>
    </location>
</feature>
<comment type="subcellular location">
    <subcellularLocation>
        <location evidence="1">Nucleus</location>
    </subcellularLocation>
</comment>
<dbReference type="GO" id="GO:0006351">
    <property type="term" value="P:DNA-templated transcription"/>
    <property type="evidence" value="ECO:0007669"/>
    <property type="project" value="InterPro"/>
</dbReference>
<protein>
    <submittedName>
        <fullName evidence="10">Positive regulator of purine utilization</fullName>
    </submittedName>
</protein>
<dbReference type="GO" id="GO:0043565">
    <property type="term" value="F:sequence-specific DNA binding"/>
    <property type="evidence" value="ECO:0007669"/>
    <property type="project" value="TreeGrafter"/>
</dbReference>
<dbReference type="InterPro" id="IPR036864">
    <property type="entry name" value="Zn2-C6_fun-type_DNA-bd_sf"/>
</dbReference>
<feature type="compositionally biased region" description="Low complexity" evidence="8">
    <location>
        <begin position="976"/>
        <end position="993"/>
    </location>
</feature>
<keyword evidence="3" id="KW-0862">Zinc</keyword>
<dbReference type="EMBL" id="LSBJ02000006">
    <property type="protein sequence ID" value="OAQ63250.1"/>
    <property type="molecule type" value="Genomic_DNA"/>
</dbReference>
<evidence type="ECO:0000256" key="7">
    <source>
        <dbReference type="ARBA" id="ARBA00023242"/>
    </source>
</evidence>
<evidence type="ECO:0000256" key="4">
    <source>
        <dbReference type="ARBA" id="ARBA00023015"/>
    </source>
</evidence>
<evidence type="ECO:0000256" key="3">
    <source>
        <dbReference type="ARBA" id="ARBA00022833"/>
    </source>
</evidence>
<feature type="region of interest" description="Disordered" evidence="8">
    <location>
        <begin position="817"/>
        <end position="891"/>
    </location>
</feature>
<dbReference type="PANTHER" id="PTHR47782:SF1">
    <property type="entry name" value="PYRIMIDINE PATHWAY REGULATORY PROTEIN 1"/>
    <property type="match status" value="1"/>
</dbReference>
<dbReference type="GO" id="GO:0000981">
    <property type="term" value="F:DNA-binding transcription factor activity, RNA polymerase II-specific"/>
    <property type="evidence" value="ECO:0007669"/>
    <property type="project" value="InterPro"/>
</dbReference>
<dbReference type="GO" id="GO:0045944">
    <property type="term" value="P:positive regulation of transcription by RNA polymerase II"/>
    <property type="evidence" value="ECO:0007669"/>
    <property type="project" value="TreeGrafter"/>
</dbReference>
<dbReference type="PROSITE" id="PS50048">
    <property type="entry name" value="ZN2_CY6_FUNGAL_2"/>
    <property type="match status" value="1"/>
</dbReference>
<keyword evidence="5" id="KW-0238">DNA-binding</keyword>
<evidence type="ECO:0000256" key="1">
    <source>
        <dbReference type="ARBA" id="ARBA00004123"/>
    </source>
</evidence>
<dbReference type="InterPro" id="IPR007219">
    <property type="entry name" value="XnlR_reg_dom"/>
</dbReference>
<dbReference type="PANTHER" id="PTHR47782">
    <property type="entry name" value="ZN(II)2CYS6 TRANSCRIPTION FACTOR (EUROFUNG)-RELATED"/>
    <property type="match status" value="1"/>
</dbReference>
<dbReference type="Pfam" id="PF00172">
    <property type="entry name" value="Zn_clus"/>
    <property type="match status" value="1"/>
</dbReference>
<dbReference type="InterPro" id="IPR052202">
    <property type="entry name" value="Yeast_MetPath_Reg"/>
</dbReference>
<feature type="region of interest" description="Disordered" evidence="8">
    <location>
        <begin position="1"/>
        <end position="59"/>
    </location>
</feature>
<keyword evidence="7" id="KW-0539">Nucleus</keyword>